<feature type="domain" description="Type II methyltransferase M.TaqI-like" evidence="8">
    <location>
        <begin position="64"/>
        <end position="188"/>
    </location>
</feature>
<dbReference type="PRINTS" id="PR00507">
    <property type="entry name" value="N12N6MTFRASE"/>
</dbReference>
<feature type="transmembrane region" description="Helical" evidence="7">
    <location>
        <begin position="136"/>
        <end position="158"/>
    </location>
</feature>
<keyword evidence="11" id="KW-1185">Reference proteome</keyword>
<dbReference type="Gene3D" id="3.40.50.150">
    <property type="entry name" value="Vaccinia Virus protein VP39"/>
    <property type="match status" value="1"/>
</dbReference>
<keyword evidence="7" id="KW-1133">Transmembrane helix</keyword>
<dbReference type="Pfam" id="PF22837">
    <property type="entry name" value="M_Eco57I_C"/>
    <property type="match status" value="1"/>
</dbReference>
<evidence type="ECO:0000256" key="1">
    <source>
        <dbReference type="ARBA" id="ARBA00006594"/>
    </source>
</evidence>
<dbReference type="RefSeq" id="WP_230756835.1">
    <property type="nucleotide sequence ID" value="NZ_JAINWA010000003.1"/>
</dbReference>
<name>A0AAE3EIU9_9SPIR</name>
<keyword evidence="4" id="KW-0808">Transferase</keyword>
<dbReference type="GO" id="GO:0006304">
    <property type="term" value="P:DNA modification"/>
    <property type="evidence" value="ECO:0007669"/>
    <property type="project" value="InterPro"/>
</dbReference>
<dbReference type="Proteomes" id="UP001198163">
    <property type="component" value="Unassembled WGS sequence"/>
</dbReference>
<dbReference type="AlphaFoldDB" id="A0AAE3EIU9"/>
<keyword evidence="7" id="KW-0472">Membrane</keyword>
<dbReference type="InterPro" id="IPR011639">
    <property type="entry name" value="MethylTrfase_TaqI-like_dom"/>
</dbReference>
<organism evidence="10 11">
    <name type="scientific">Teretinema zuelzerae</name>
    <dbReference type="NCBI Taxonomy" id="156"/>
    <lineage>
        <taxon>Bacteria</taxon>
        <taxon>Pseudomonadati</taxon>
        <taxon>Spirochaetota</taxon>
        <taxon>Spirochaetia</taxon>
        <taxon>Spirochaetales</taxon>
        <taxon>Treponemataceae</taxon>
        <taxon>Teretinema</taxon>
    </lineage>
</organism>
<dbReference type="InterPro" id="IPR050953">
    <property type="entry name" value="N4_N6_ade-DNA_methylase"/>
</dbReference>
<dbReference type="EC" id="2.1.1.72" evidence="2"/>
<evidence type="ECO:0000256" key="4">
    <source>
        <dbReference type="ARBA" id="ARBA00022679"/>
    </source>
</evidence>
<dbReference type="InterPro" id="IPR002052">
    <property type="entry name" value="DNA_methylase_N6_adenine_CS"/>
</dbReference>
<dbReference type="GO" id="GO:0032259">
    <property type="term" value="P:methylation"/>
    <property type="evidence" value="ECO:0007669"/>
    <property type="project" value="UniProtKB-KW"/>
</dbReference>
<accession>A0AAE3EIU9</accession>
<comment type="similarity">
    <text evidence="1">Belongs to the N(4)/N(6)-methyltransferase family.</text>
</comment>
<comment type="caution">
    <text evidence="10">The sequence shown here is derived from an EMBL/GenBank/DDBJ whole genome shotgun (WGS) entry which is preliminary data.</text>
</comment>
<dbReference type="PROSITE" id="PS00092">
    <property type="entry name" value="N6_MTASE"/>
    <property type="match status" value="1"/>
</dbReference>
<evidence type="ECO:0000256" key="6">
    <source>
        <dbReference type="ARBA" id="ARBA00047942"/>
    </source>
</evidence>
<dbReference type="GO" id="GO:0003676">
    <property type="term" value="F:nucleic acid binding"/>
    <property type="evidence" value="ECO:0007669"/>
    <property type="project" value="InterPro"/>
</dbReference>
<evidence type="ECO:0000256" key="5">
    <source>
        <dbReference type="ARBA" id="ARBA00022691"/>
    </source>
</evidence>
<keyword evidence="7" id="KW-0812">Transmembrane</keyword>
<comment type="catalytic activity">
    <reaction evidence="6">
        <text>a 2'-deoxyadenosine in DNA + S-adenosyl-L-methionine = an N(6)-methyl-2'-deoxyadenosine in DNA + S-adenosyl-L-homocysteine + H(+)</text>
        <dbReference type="Rhea" id="RHEA:15197"/>
        <dbReference type="Rhea" id="RHEA-COMP:12418"/>
        <dbReference type="Rhea" id="RHEA-COMP:12419"/>
        <dbReference type="ChEBI" id="CHEBI:15378"/>
        <dbReference type="ChEBI" id="CHEBI:57856"/>
        <dbReference type="ChEBI" id="CHEBI:59789"/>
        <dbReference type="ChEBI" id="CHEBI:90615"/>
        <dbReference type="ChEBI" id="CHEBI:90616"/>
        <dbReference type="EC" id="2.1.1.72"/>
    </reaction>
</comment>
<keyword evidence="5" id="KW-0949">S-adenosyl-L-methionine</keyword>
<proteinExistence type="inferred from homology"/>
<evidence type="ECO:0000256" key="3">
    <source>
        <dbReference type="ARBA" id="ARBA00022603"/>
    </source>
</evidence>
<dbReference type="EMBL" id="JAINWA010000003">
    <property type="protein sequence ID" value="MCD1655524.1"/>
    <property type="molecule type" value="Genomic_DNA"/>
</dbReference>
<evidence type="ECO:0000259" key="8">
    <source>
        <dbReference type="Pfam" id="PF07669"/>
    </source>
</evidence>
<dbReference type="GO" id="GO:0009007">
    <property type="term" value="F:site-specific DNA-methyltransferase (adenine-specific) activity"/>
    <property type="evidence" value="ECO:0007669"/>
    <property type="project" value="UniProtKB-EC"/>
</dbReference>
<gene>
    <name evidence="10" type="ORF">K7J14_12560</name>
</gene>
<evidence type="ECO:0000259" key="9">
    <source>
        <dbReference type="Pfam" id="PF22837"/>
    </source>
</evidence>
<dbReference type="Pfam" id="PF07669">
    <property type="entry name" value="Eco57I"/>
    <property type="match status" value="1"/>
</dbReference>
<evidence type="ECO:0000256" key="2">
    <source>
        <dbReference type="ARBA" id="ARBA00011900"/>
    </source>
</evidence>
<dbReference type="SUPFAM" id="SSF53335">
    <property type="entry name" value="S-adenosyl-L-methionine-dependent methyltransferases"/>
    <property type="match status" value="1"/>
</dbReference>
<dbReference type="InterPro" id="IPR029063">
    <property type="entry name" value="SAM-dependent_MTases_sf"/>
</dbReference>
<dbReference type="InterPro" id="IPR054520">
    <property type="entry name" value="M_Eco57I_C"/>
</dbReference>
<dbReference type="CDD" id="cd02440">
    <property type="entry name" value="AdoMet_MTases"/>
    <property type="match status" value="1"/>
</dbReference>
<protein>
    <recommendedName>
        <fullName evidence="2">site-specific DNA-methyltransferase (adenine-specific)</fullName>
        <ecNumber evidence="2">2.1.1.72</ecNumber>
    </recommendedName>
</protein>
<dbReference type="PANTHER" id="PTHR33841:SF5">
    <property type="entry name" value="DNA METHYLASE (MODIFICATION METHYLASE) (METHYLTRANSFERASE)-RELATED"/>
    <property type="match status" value="1"/>
</dbReference>
<evidence type="ECO:0000313" key="11">
    <source>
        <dbReference type="Proteomes" id="UP001198163"/>
    </source>
</evidence>
<keyword evidence="3 10" id="KW-0489">Methyltransferase</keyword>
<evidence type="ECO:0000256" key="7">
    <source>
        <dbReference type="SAM" id="Phobius"/>
    </source>
</evidence>
<reference evidence="10" key="1">
    <citation type="submission" date="2021-08" db="EMBL/GenBank/DDBJ databases">
        <title>Comparative analyses of Brucepasteria parasyntrophica and Teretinema zuelzerae.</title>
        <authorList>
            <person name="Song Y."/>
            <person name="Brune A."/>
        </authorList>
    </citation>
    <scope>NUCLEOTIDE SEQUENCE</scope>
    <source>
        <strain evidence="10">DSM 1903</strain>
    </source>
</reference>
<feature type="domain" description="Type II methyltransferase M.Eco57I C-terminal" evidence="9">
    <location>
        <begin position="240"/>
        <end position="497"/>
    </location>
</feature>
<dbReference type="PANTHER" id="PTHR33841">
    <property type="entry name" value="DNA METHYLTRANSFERASE YEEA-RELATED"/>
    <property type="match status" value="1"/>
</dbReference>
<sequence>MNEKHSGSYYTPNETIAFALSYITDQNKKISTILEPCFGDGRFIDYLSYLPNVTKITGIELYKNKITTYMKKQKNKIVTLIHSDFLKYANTTNDKFNLIIGNPPYINIKNMSKQTLKLGKSICLEHKLPENIFQNIWVGFLLASIELLISSGSIFFILPNEFLQVQYAEKLRLFLETKFNTIHVITFKELMFPKIEQETCLVYLTNNEKDLPYILYKHYEELNSTKPVYESRIERNKPLKKWSNAILSDCEHELLSKLSYNYSRISELIYCAPGIVTAANREFILSHSEVKKYQCDDYVIPIISKAAMVRNEFEISDDLLTLLSTKDTKLYLLNLYNYEFSDLPKNLQQYLSQIAIIKRKGIELQNSYKCSRRKKWYGIQITQPGPVLFFKRYDIAPRVILNPNLIHTTDIAYNIKFTKDIDPESFVFCFYNSFTLAQCEFSGRYYAGGVSELTPNEFRSLSLPYRKIDSCDLSTFKTMIKSNEPIYNILSFVNSKTLNAELSLNEIQQVENIRKKLLTRRR</sequence>
<evidence type="ECO:0000313" key="10">
    <source>
        <dbReference type="EMBL" id="MCD1655524.1"/>
    </source>
</evidence>